<organism evidence="3">
    <name type="scientific">Timema douglasi</name>
    <name type="common">Walking stick</name>
    <dbReference type="NCBI Taxonomy" id="61478"/>
    <lineage>
        <taxon>Eukaryota</taxon>
        <taxon>Metazoa</taxon>
        <taxon>Ecdysozoa</taxon>
        <taxon>Arthropoda</taxon>
        <taxon>Hexapoda</taxon>
        <taxon>Insecta</taxon>
        <taxon>Pterygota</taxon>
        <taxon>Neoptera</taxon>
        <taxon>Polyneoptera</taxon>
        <taxon>Phasmatodea</taxon>
        <taxon>Timematodea</taxon>
        <taxon>Timematoidea</taxon>
        <taxon>Timematidae</taxon>
        <taxon>Timema</taxon>
    </lineage>
</organism>
<proteinExistence type="predicted"/>
<dbReference type="CDD" id="cd19856">
    <property type="entry name" value="DSRM_Kanadaptin"/>
    <property type="match status" value="1"/>
</dbReference>
<feature type="compositionally biased region" description="Basic and acidic residues" evidence="1">
    <location>
        <begin position="98"/>
        <end position="116"/>
    </location>
</feature>
<dbReference type="PANTHER" id="PTHR23308">
    <property type="entry name" value="NUCLEAR INHIBITOR OF PROTEIN PHOSPHATASE-1"/>
    <property type="match status" value="1"/>
</dbReference>
<name>A0A7R8VG32_TIMDO</name>
<dbReference type="CDD" id="cd22677">
    <property type="entry name" value="FHA_Kanadaptin"/>
    <property type="match status" value="1"/>
</dbReference>
<dbReference type="SUPFAM" id="SSF49879">
    <property type="entry name" value="SMAD/FHA domain"/>
    <property type="match status" value="1"/>
</dbReference>
<dbReference type="AlphaFoldDB" id="A0A7R8VG32"/>
<dbReference type="Gene3D" id="2.60.200.20">
    <property type="match status" value="1"/>
</dbReference>
<dbReference type="InterPro" id="IPR050923">
    <property type="entry name" value="Cell_Proc_Reg/RNA_Proc"/>
</dbReference>
<gene>
    <name evidence="3" type="ORF">TDIB3V08_LOCUS2414</name>
</gene>
<dbReference type="SMART" id="SM00240">
    <property type="entry name" value="FHA"/>
    <property type="match status" value="1"/>
</dbReference>
<dbReference type="InterPro" id="IPR000253">
    <property type="entry name" value="FHA_dom"/>
</dbReference>
<feature type="region of interest" description="Disordered" evidence="1">
    <location>
        <begin position="98"/>
        <end position="119"/>
    </location>
</feature>
<feature type="domain" description="FHA" evidence="2">
    <location>
        <begin position="170"/>
        <end position="226"/>
    </location>
</feature>
<accession>A0A7R8VG32</accession>
<evidence type="ECO:0000313" key="3">
    <source>
        <dbReference type="EMBL" id="CAD7196057.1"/>
    </source>
</evidence>
<reference evidence="3" key="1">
    <citation type="submission" date="2020-11" db="EMBL/GenBank/DDBJ databases">
        <authorList>
            <person name="Tran Van P."/>
        </authorList>
    </citation>
    <scope>NUCLEOTIDE SEQUENCE</scope>
</reference>
<feature type="region of interest" description="Disordered" evidence="1">
    <location>
        <begin position="1"/>
        <end position="33"/>
    </location>
</feature>
<dbReference type="EMBL" id="OA564990">
    <property type="protein sequence ID" value="CAD7196057.1"/>
    <property type="molecule type" value="Genomic_DNA"/>
</dbReference>
<dbReference type="InterPro" id="IPR008984">
    <property type="entry name" value="SMAD_FHA_dom_sf"/>
</dbReference>
<dbReference type="PROSITE" id="PS50006">
    <property type="entry name" value="FHA_DOMAIN"/>
    <property type="match status" value="1"/>
</dbReference>
<evidence type="ECO:0000259" key="2">
    <source>
        <dbReference type="PROSITE" id="PS50006"/>
    </source>
</evidence>
<evidence type="ECO:0000256" key="1">
    <source>
        <dbReference type="SAM" id="MobiDB-lite"/>
    </source>
</evidence>
<sequence length="596" mass="67918">MEEPDSSISRASAEKCEETSENTESKEEIENNVGSLKQNIAVSVFKKPILVGPRRGKIAGHVKHNFMVKQEREDKLKEDTTSEVFLKPLIDSPKCVVEDIPKDTDSENSKSSEYEKTNILSPSEHLKEKHLPLPYKEPKWSGLPTIPYSIEILKSGKIIDNINLDLKPFYVFGRLLTCDIHLAHPTISRYHAILQYRKEATPEDAPGFYIYDLGSTHGTFLNKYRIKPNIYVRLQVGHVLKLGGSTRLLILQGPEDDMEPESELSVSQLVLKRQLQLQSRQPLNEEPAEDNGVDWGIGTESHLVSHVLSSVYYKTKNIREDADEETDLSENPFASTNNEELFIDDPKKSLRGWFEREGYDLEYNVEEKGFGQFVCRIEIPIDAAPSGTMTAEVIHKGKKKEAVVQCALEACRILDRYGLLRQATHGLNHFIVICVESRRRKAKNWEEDDFYDSDEDTYFDRTGNVENKRQRRMKAAGKVTSETETYETLVSEAYLYFITKKHDVVLAEIKTVESKLTALKKPAKLQAENIDDDDESDPLDKYINDISSGIQDEKKLKVQLEGLKTEEQRLYTLIKIATPASFPNQSIQKQDRSSNA</sequence>
<dbReference type="Pfam" id="PF00498">
    <property type="entry name" value="FHA"/>
    <property type="match status" value="1"/>
</dbReference>
<feature type="compositionally biased region" description="Polar residues" evidence="1">
    <location>
        <begin position="1"/>
        <end position="10"/>
    </location>
</feature>
<protein>
    <recommendedName>
        <fullName evidence="2">FHA domain-containing protein</fullName>
    </recommendedName>
</protein>
<feature type="compositionally biased region" description="Basic and acidic residues" evidence="1">
    <location>
        <begin position="12"/>
        <end position="29"/>
    </location>
</feature>